<feature type="compositionally biased region" description="Basic and acidic residues" evidence="1">
    <location>
        <begin position="140"/>
        <end position="157"/>
    </location>
</feature>
<dbReference type="Proteomes" id="UP001314263">
    <property type="component" value="Unassembled WGS sequence"/>
</dbReference>
<reference evidence="2 3" key="1">
    <citation type="submission" date="2023-10" db="EMBL/GenBank/DDBJ databases">
        <authorList>
            <person name="Maclean D."/>
            <person name="Macfadyen A."/>
        </authorList>
    </citation>
    <scope>NUCLEOTIDE SEQUENCE [LARGE SCALE GENOMIC DNA]</scope>
</reference>
<protein>
    <submittedName>
        <fullName evidence="2">Uncharacterized protein</fullName>
    </submittedName>
</protein>
<organism evidence="2 3">
    <name type="scientific">Coccomyxa viridis</name>
    <dbReference type="NCBI Taxonomy" id="1274662"/>
    <lineage>
        <taxon>Eukaryota</taxon>
        <taxon>Viridiplantae</taxon>
        <taxon>Chlorophyta</taxon>
        <taxon>core chlorophytes</taxon>
        <taxon>Trebouxiophyceae</taxon>
        <taxon>Trebouxiophyceae incertae sedis</taxon>
        <taxon>Coccomyxaceae</taxon>
        <taxon>Coccomyxa</taxon>
    </lineage>
</organism>
<evidence type="ECO:0000256" key="1">
    <source>
        <dbReference type="SAM" id="MobiDB-lite"/>
    </source>
</evidence>
<evidence type="ECO:0000313" key="3">
    <source>
        <dbReference type="Proteomes" id="UP001314263"/>
    </source>
</evidence>
<feature type="compositionally biased region" description="Acidic residues" evidence="1">
    <location>
        <begin position="12"/>
        <end position="22"/>
    </location>
</feature>
<comment type="caution">
    <text evidence="2">The sequence shown here is derived from an EMBL/GenBank/DDBJ whole genome shotgun (WGS) entry which is preliminary data.</text>
</comment>
<dbReference type="PANTHER" id="PTHR31833">
    <property type="entry name" value="UPF0690 PROTEIN C1ORF52"/>
    <property type="match status" value="1"/>
</dbReference>
<sequence>MDTLGEISGSDSEGEHDEEPNEGSEALKKRKVQGADPAPEDLQALGLKGGPSILAVPEPQENSNPGWEWGKGAAEQQADDEGFEQREHNRDAAGAGLEQRAKQQRLLLEQASTDGGTPAPKRHARKAKEEAWQEQQQAAAEKRLSWKQKEKRKREQGQAKGGKGNYVEEEKRVAREFGVYSGFDT</sequence>
<feature type="compositionally biased region" description="Low complexity" evidence="1">
    <location>
        <begin position="1"/>
        <end position="11"/>
    </location>
</feature>
<accession>A0AAV1IDR1</accession>
<name>A0AAV1IDR1_9CHLO</name>
<dbReference type="AlphaFoldDB" id="A0AAV1IDR1"/>
<proteinExistence type="predicted"/>
<dbReference type="PANTHER" id="PTHR31833:SF2">
    <property type="entry name" value="UPF0690 PROTEIN C1ORF52"/>
    <property type="match status" value="1"/>
</dbReference>
<dbReference type="EMBL" id="CAUYUE010000012">
    <property type="protein sequence ID" value="CAK0785448.1"/>
    <property type="molecule type" value="Genomic_DNA"/>
</dbReference>
<gene>
    <name evidence="2" type="ORF">CVIRNUC_008657</name>
</gene>
<evidence type="ECO:0000313" key="2">
    <source>
        <dbReference type="EMBL" id="CAK0785448.1"/>
    </source>
</evidence>
<feature type="region of interest" description="Disordered" evidence="1">
    <location>
        <begin position="1"/>
        <end position="169"/>
    </location>
</feature>
<keyword evidence="3" id="KW-1185">Reference proteome</keyword>